<feature type="transmembrane region" description="Helical" evidence="9">
    <location>
        <begin position="152"/>
        <end position="183"/>
    </location>
</feature>
<dbReference type="CDD" id="cd16917">
    <property type="entry name" value="HATPase_UhpB-NarQ-NarX-like"/>
    <property type="match status" value="1"/>
</dbReference>
<dbReference type="EC" id="2.7.13.3" evidence="2"/>
<comment type="catalytic activity">
    <reaction evidence="1">
        <text>ATP + protein L-histidine = ADP + protein N-phospho-L-histidine.</text>
        <dbReference type="EC" id="2.7.13.3"/>
    </reaction>
</comment>
<evidence type="ECO:0000256" key="9">
    <source>
        <dbReference type="SAM" id="Phobius"/>
    </source>
</evidence>
<keyword evidence="9" id="KW-0812">Transmembrane</keyword>
<keyword evidence="8" id="KW-0902">Two-component regulatory system</keyword>
<feature type="transmembrane region" description="Helical" evidence="9">
    <location>
        <begin position="14"/>
        <end position="36"/>
    </location>
</feature>
<organism evidence="12 13">
    <name type="scientific">Corynebacterium zhongnanshanii</name>
    <dbReference type="NCBI Taxonomy" id="2768834"/>
    <lineage>
        <taxon>Bacteria</taxon>
        <taxon>Bacillati</taxon>
        <taxon>Actinomycetota</taxon>
        <taxon>Actinomycetes</taxon>
        <taxon>Mycobacteriales</taxon>
        <taxon>Corynebacteriaceae</taxon>
        <taxon>Corynebacterium</taxon>
    </lineage>
</organism>
<dbReference type="InterPro" id="IPR011712">
    <property type="entry name" value="Sig_transdc_His_kin_sub3_dim/P"/>
</dbReference>
<reference evidence="12 13" key="1">
    <citation type="submission" date="2019-10" db="EMBL/GenBank/DDBJ databases">
        <title>Corynebacterium sp novel species isolated from the respiratory tract of Marmot.</title>
        <authorList>
            <person name="Zhang G."/>
        </authorList>
    </citation>
    <scope>NUCLEOTIDE SEQUENCE [LARGE SCALE GENOMIC DNA]</scope>
    <source>
        <strain evidence="12 13">336</strain>
    </source>
</reference>
<dbReference type="Proteomes" id="UP000436181">
    <property type="component" value="Unassembled WGS sequence"/>
</dbReference>
<keyword evidence="5" id="KW-0547">Nucleotide-binding</keyword>
<keyword evidence="3" id="KW-0597">Phosphoprotein</keyword>
<keyword evidence="9" id="KW-1133">Transmembrane helix</keyword>
<dbReference type="Gene3D" id="3.30.565.10">
    <property type="entry name" value="Histidine kinase-like ATPase, C-terminal domain"/>
    <property type="match status" value="1"/>
</dbReference>
<dbReference type="InterPro" id="IPR036890">
    <property type="entry name" value="HATPase_C_sf"/>
</dbReference>
<gene>
    <name evidence="12" type="ORF">F8377_01995</name>
</gene>
<evidence type="ECO:0000259" key="11">
    <source>
        <dbReference type="Pfam" id="PF07730"/>
    </source>
</evidence>
<evidence type="ECO:0000256" key="5">
    <source>
        <dbReference type="ARBA" id="ARBA00022741"/>
    </source>
</evidence>
<dbReference type="InterPro" id="IPR003594">
    <property type="entry name" value="HATPase_dom"/>
</dbReference>
<feature type="domain" description="Signal transduction histidine kinase subgroup 3 dimerisation and phosphoacceptor" evidence="11">
    <location>
        <begin position="208"/>
        <end position="273"/>
    </location>
</feature>
<dbReference type="Pfam" id="PF02518">
    <property type="entry name" value="HATPase_c"/>
    <property type="match status" value="1"/>
</dbReference>
<keyword evidence="9" id="KW-0472">Membrane</keyword>
<evidence type="ECO:0000256" key="3">
    <source>
        <dbReference type="ARBA" id="ARBA00022553"/>
    </source>
</evidence>
<dbReference type="SUPFAM" id="SSF55874">
    <property type="entry name" value="ATPase domain of HSP90 chaperone/DNA topoisomerase II/histidine kinase"/>
    <property type="match status" value="1"/>
</dbReference>
<feature type="domain" description="Histidine kinase/HSP90-like ATPase" evidence="10">
    <location>
        <begin position="318"/>
        <end position="406"/>
    </location>
</feature>
<comment type="caution">
    <text evidence="12">The sequence shown here is derived from an EMBL/GenBank/DDBJ whole genome shotgun (WGS) entry which is preliminary data.</text>
</comment>
<keyword evidence="7" id="KW-0067">ATP-binding</keyword>
<keyword evidence="13" id="KW-1185">Reference proteome</keyword>
<dbReference type="Gene3D" id="1.20.5.1930">
    <property type="match status" value="1"/>
</dbReference>
<evidence type="ECO:0000256" key="7">
    <source>
        <dbReference type="ARBA" id="ARBA00022840"/>
    </source>
</evidence>
<evidence type="ECO:0000256" key="1">
    <source>
        <dbReference type="ARBA" id="ARBA00000085"/>
    </source>
</evidence>
<evidence type="ECO:0000256" key="2">
    <source>
        <dbReference type="ARBA" id="ARBA00012438"/>
    </source>
</evidence>
<name>A0ABQ6VEW3_9CORY</name>
<dbReference type="PANTHER" id="PTHR24421:SF10">
    <property type="entry name" value="NITRATE_NITRITE SENSOR PROTEIN NARQ"/>
    <property type="match status" value="1"/>
</dbReference>
<evidence type="ECO:0000256" key="6">
    <source>
        <dbReference type="ARBA" id="ARBA00022777"/>
    </source>
</evidence>
<keyword evidence="4" id="KW-0808">Transferase</keyword>
<keyword evidence="6 12" id="KW-0418">Kinase</keyword>
<dbReference type="PANTHER" id="PTHR24421">
    <property type="entry name" value="NITRATE/NITRITE SENSOR PROTEIN NARX-RELATED"/>
    <property type="match status" value="1"/>
</dbReference>
<evidence type="ECO:0000313" key="12">
    <source>
        <dbReference type="EMBL" id="KAB3522959.1"/>
    </source>
</evidence>
<proteinExistence type="predicted"/>
<accession>A0ABQ6VEW3</accession>
<dbReference type="InterPro" id="IPR050482">
    <property type="entry name" value="Sensor_HK_TwoCompSys"/>
</dbReference>
<evidence type="ECO:0000256" key="4">
    <source>
        <dbReference type="ARBA" id="ARBA00022679"/>
    </source>
</evidence>
<feature type="transmembrane region" description="Helical" evidence="9">
    <location>
        <begin position="72"/>
        <end position="102"/>
    </location>
</feature>
<dbReference type="RefSeq" id="WP_151843794.1">
    <property type="nucleotide sequence ID" value="NZ_WBZJ01000001.1"/>
</dbReference>
<feature type="transmembrane region" description="Helical" evidence="9">
    <location>
        <begin position="48"/>
        <end position="66"/>
    </location>
</feature>
<dbReference type="EMBL" id="WBZJ01000001">
    <property type="protein sequence ID" value="KAB3522959.1"/>
    <property type="molecule type" value="Genomic_DNA"/>
</dbReference>
<evidence type="ECO:0000256" key="8">
    <source>
        <dbReference type="ARBA" id="ARBA00023012"/>
    </source>
</evidence>
<dbReference type="Pfam" id="PF07730">
    <property type="entry name" value="HisKA_3"/>
    <property type="match status" value="1"/>
</dbReference>
<evidence type="ECO:0000259" key="10">
    <source>
        <dbReference type="Pfam" id="PF02518"/>
    </source>
</evidence>
<feature type="transmembrane region" description="Helical" evidence="9">
    <location>
        <begin position="114"/>
        <end position="132"/>
    </location>
</feature>
<dbReference type="GO" id="GO:0016301">
    <property type="term" value="F:kinase activity"/>
    <property type="evidence" value="ECO:0007669"/>
    <property type="project" value="UniProtKB-KW"/>
</dbReference>
<evidence type="ECO:0000313" key="13">
    <source>
        <dbReference type="Proteomes" id="UP000436181"/>
    </source>
</evidence>
<sequence length="408" mass="44562">MTSSLSASVKEPMFWVRAVASVAAYFLLASISVSIDDTDYWYGWWNEALLWMGIVGGYVGLLTQRFKPVTGLWITAVSMALIGLSGMFAFSLGYAVVCYEAYFISSRIRSHRRAWLAALVVGSFATLVWYIIYNVVFRPTFPVPESPTGLSALWGLFGDVTFWVFTVIVSFLVVASIGSAWLWGKTVFRRNQEVEILSARAELATVSERNRIAREMHDIVAHSLTGIIAQADGGRYAGKKDPQVAIDALDTIAASSRESLRQMRSLLSVLHDDTPRDRGAVPGAAALPGLISDAQRNGIKVSLNTEGIPLDVDEAQSLTIYRVVQECLTNILKHAGPVEAQVVVRWEPDYVKITVDNAPGSDSGEGSGRGLTGIRERVRIYGGRASWGDSEVYGGGWNVSVMIPVEAK</sequence>
<protein>
    <recommendedName>
        <fullName evidence="2">histidine kinase</fullName>
        <ecNumber evidence="2">2.7.13.3</ecNumber>
    </recommendedName>
</protein>